<dbReference type="Proteomes" id="UP000027602">
    <property type="component" value="Chromosome"/>
</dbReference>
<dbReference type="EMBL" id="CP007739">
    <property type="protein sequence ID" value="AIE61018.1"/>
    <property type="molecule type" value="Genomic_DNA"/>
</dbReference>
<proteinExistence type="predicted"/>
<organism evidence="2 3">
    <name type="scientific">Bacillus methanolicus (strain MGA3 / ATCC 53907)</name>
    <dbReference type="NCBI Taxonomy" id="796606"/>
    <lineage>
        <taxon>Bacteria</taxon>
        <taxon>Bacillati</taxon>
        <taxon>Bacillota</taxon>
        <taxon>Bacilli</taxon>
        <taxon>Bacillales</taxon>
        <taxon>Bacillaceae</taxon>
        <taxon>Bacillus</taxon>
    </lineage>
</organism>
<evidence type="ECO:0000256" key="1">
    <source>
        <dbReference type="SAM" id="Phobius"/>
    </source>
</evidence>
<dbReference type="STRING" id="796606.BMMGA3_13140"/>
<accession>I3ECI6</accession>
<dbReference type="OrthoDB" id="2969610at2"/>
<dbReference type="RefSeq" id="WP_003347431.1">
    <property type="nucleotide sequence ID" value="NZ_ADWW01000001.1"/>
</dbReference>
<keyword evidence="1" id="KW-1133">Transmembrane helix</keyword>
<keyword evidence="1" id="KW-0812">Transmembrane</keyword>
<name>I3ECI6_BACMM</name>
<evidence type="ECO:0000313" key="2">
    <source>
        <dbReference type="EMBL" id="AIE61018.1"/>
    </source>
</evidence>
<keyword evidence="3" id="KW-1185">Reference proteome</keyword>
<dbReference type="HOGENOM" id="CLU_194310_1_0_9"/>
<evidence type="ECO:0000313" key="3">
    <source>
        <dbReference type="Proteomes" id="UP000027602"/>
    </source>
</evidence>
<dbReference type="AlphaFoldDB" id="I3ECI6"/>
<protein>
    <submittedName>
        <fullName evidence="2">Uncharacterized protein</fullName>
    </submittedName>
</protein>
<reference evidence="2 3" key="1">
    <citation type="journal article" date="2015" name="BMC Genomics">
        <title>Transcriptome analysis of thermophilic methylotrophic Bacillus methanolicus MGA3 using RNA-sequencing provides detailed insights into its previously uncharted transcriptional landscape.</title>
        <authorList>
            <person name="Irla M."/>
            <person name="Neshat A."/>
            <person name="Brautaset T."/>
            <person name="Ruckert C."/>
            <person name="Kalinowski J."/>
            <person name="Wendisch V.F."/>
        </authorList>
    </citation>
    <scope>NUCLEOTIDE SEQUENCE [LARGE SCALE GENOMIC DNA]</scope>
    <source>
        <strain evidence="3">MGA3 / ATCC 53907</strain>
    </source>
</reference>
<gene>
    <name evidence="2" type="ORF">BMMGA3_13140</name>
</gene>
<dbReference type="eggNOG" id="ENOG5032IJT">
    <property type="taxonomic scope" value="Bacteria"/>
</dbReference>
<sequence>MKKNRYLLCLLICALLLYYAFPKLSIFAEGIEGIFARVWLAFAFIVISGNLTALFYFPKTAKTDNRMLHGQPAGTKARSYQD</sequence>
<dbReference type="KEGG" id="bmet:BMMGA3_13140"/>
<feature type="transmembrane region" description="Helical" evidence="1">
    <location>
        <begin position="38"/>
        <end position="57"/>
    </location>
</feature>
<keyword evidence="1" id="KW-0472">Membrane</keyword>